<dbReference type="Gene3D" id="3.30.160.60">
    <property type="entry name" value="Classic Zinc Finger"/>
    <property type="match status" value="2"/>
</dbReference>
<keyword evidence="11" id="KW-1185">Reference proteome</keyword>
<dbReference type="PANTHER" id="PTHR40626:SF30">
    <property type="entry name" value="FINGER DOMAIN PROTEIN, PUTATIVE (AFU_ORTHOLOGUE AFUA_4G13600)-RELATED"/>
    <property type="match status" value="1"/>
</dbReference>
<feature type="domain" description="C2H2-type" evidence="9">
    <location>
        <begin position="100"/>
        <end position="129"/>
    </location>
</feature>
<dbReference type="GO" id="GO:0008270">
    <property type="term" value="F:zinc ion binding"/>
    <property type="evidence" value="ECO:0007669"/>
    <property type="project" value="UniProtKB-KW"/>
</dbReference>
<dbReference type="InterPro" id="IPR051059">
    <property type="entry name" value="VerF-like"/>
</dbReference>
<evidence type="ECO:0000256" key="6">
    <source>
        <dbReference type="ARBA" id="ARBA00023242"/>
    </source>
</evidence>
<evidence type="ECO:0000256" key="8">
    <source>
        <dbReference type="SAM" id="MobiDB-lite"/>
    </source>
</evidence>
<evidence type="ECO:0000256" key="7">
    <source>
        <dbReference type="PROSITE-ProRule" id="PRU00042"/>
    </source>
</evidence>
<evidence type="ECO:0000256" key="3">
    <source>
        <dbReference type="ARBA" id="ARBA00022737"/>
    </source>
</evidence>
<evidence type="ECO:0000313" key="11">
    <source>
        <dbReference type="Proteomes" id="UP001149079"/>
    </source>
</evidence>
<dbReference type="GO" id="GO:0000785">
    <property type="term" value="C:chromatin"/>
    <property type="evidence" value="ECO:0007669"/>
    <property type="project" value="TreeGrafter"/>
</dbReference>
<evidence type="ECO:0000256" key="2">
    <source>
        <dbReference type="ARBA" id="ARBA00022723"/>
    </source>
</evidence>
<feature type="compositionally biased region" description="Pro residues" evidence="8">
    <location>
        <begin position="155"/>
        <end position="165"/>
    </location>
</feature>
<dbReference type="OrthoDB" id="6077919at2759"/>
<dbReference type="PANTHER" id="PTHR40626">
    <property type="entry name" value="MIP31509P"/>
    <property type="match status" value="1"/>
</dbReference>
<dbReference type="SUPFAM" id="SSF57667">
    <property type="entry name" value="beta-beta-alpha zinc fingers"/>
    <property type="match status" value="1"/>
</dbReference>
<dbReference type="RefSeq" id="XP_056517102.1">
    <property type="nucleotide sequence ID" value="XM_056670729.1"/>
</dbReference>
<keyword evidence="5" id="KW-0862">Zinc</keyword>
<reference evidence="10" key="1">
    <citation type="submission" date="2022-11" db="EMBL/GenBank/DDBJ databases">
        <authorList>
            <person name="Petersen C."/>
        </authorList>
    </citation>
    <scope>NUCLEOTIDE SEQUENCE</scope>
    <source>
        <strain evidence="10">IBT 22155</strain>
    </source>
</reference>
<gene>
    <name evidence="10" type="ORF">N7515_009986</name>
</gene>
<proteinExistence type="predicted"/>
<dbReference type="Proteomes" id="UP001149079">
    <property type="component" value="Unassembled WGS sequence"/>
</dbReference>
<keyword evidence="3" id="KW-0677">Repeat</keyword>
<protein>
    <recommendedName>
        <fullName evidence="9">C2H2-type domain-containing protein</fullName>
    </recommendedName>
</protein>
<dbReference type="PROSITE" id="PS00028">
    <property type="entry name" value="ZINC_FINGER_C2H2_1"/>
    <property type="match status" value="2"/>
</dbReference>
<dbReference type="PROSITE" id="PS50157">
    <property type="entry name" value="ZINC_FINGER_C2H2_2"/>
    <property type="match status" value="2"/>
</dbReference>
<dbReference type="GO" id="GO:0000978">
    <property type="term" value="F:RNA polymerase II cis-regulatory region sequence-specific DNA binding"/>
    <property type="evidence" value="ECO:0007669"/>
    <property type="project" value="InterPro"/>
</dbReference>
<evidence type="ECO:0000259" key="9">
    <source>
        <dbReference type="PROSITE" id="PS50157"/>
    </source>
</evidence>
<comment type="subcellular location">
    <subcellularLocation>
        <location evidence="1">Nucleus</location>
    </subcellularLocation>
</comment>
<dbReference type="GeneID" id="81409900"/>
<feature type="compositionally biased region" description="Basic and acidic residues" evidence="8">
    <location>
        <begin position="130"/>
        <end position="142"/>
    </location>
</feature>
<organism evidence="10 11">
    <name type="scientific">Penicillium bovifimosum</name>
    <dbReference type="NCBI Taxonomy" id="126998"/>
    <lineage>
        <taxon>Eukaryota</taxon>
        <taxon>Fungi</taxon>
        <taxon>Dikarya</taxon>
        <taxon>Ascomycota</taxon>
        <taxon>Pezizomycotina</taxon>
        <taxon>Eurotiomycetes</taxon>
        <taxon>Eurotiomycetidae</taxon>
        <taxon>Eurotiales</taxon>
        <taxon>Aspergillaceae</taxon>
        <taxon>Penicillium</taxon>
    </lineage>
</organism>
<evidence type="ECO:0000256" key="5">
    <source>
        <dbReference type="ARBA" id="ARBA00022833"/>
    </source>
</evidence>
<evidence type="ECO:0000256" key="1">
    <source>
        <dbReference type="ARBA" id="ARBA00004123"/>
    </source>
</evidence>
<comment type="caution">
    <text evidence="10">The sequence shown here is derived from an EMBL/GenBank/DDBJ whole genome shotgun (WGS) entry which is preliminary data.</text>
</comment>
<dbReference type="GO" id="GO:0000981">
    <property type="term" value="F:DNA-binding transcription factor activity, RNA polymerase II-specific"/>
    <property type="evidence" value="ECO:0007669"/>
    <property type="project" value="InterPro"/>
</dbReference>
<evidence type="ECO:0000256" key="4">
    <source>
        <dbReference type="ARBA" id="ARBA00022771"/>
    </source>
</evidence>
<keyword evidence="2" id="KW-0479">Metal-binding</keyword>
<accession>A0A9W9GHN3</accession>
<dbReference type="SMART" id="SM00355">
    <property type="entry name" value="ZnF_C2H2"/>
    <property type="match status" value="2"/>
</dbReference>
<dbReference type="InterPro" id="IPR036236">
    <property type="entry name" value="Znf_C2H2_sf"/>
</dbReference>
<feature type="domain" description="C2H2-type" evidence="9">
    <location>
        <begin position="70"/>
        <end position="99"/>
    </location>
</feature>
<dbReference type="AlphaFoldDB" id="A0A9W9GHN3"/>
<keyword evidence="6" id="KW-0539">Nucleus</keyword>
<keyword evidence="4 7" id="KW-0863">Zinc-finger</keyword>
<dbReference type="InterPro" id="IPR013087">
    <property type="entry name" value="Znf_C2H2_type"/>
</dbReference>
<feature type="region of interest" description="Disordered" evidence="8">
    <location>
        <begin position="128"/>
        <end position="170"/>
    </location>
</feature>
<evidence type="ECO:0000313" key="10">
    <source>
        <dbReference type="EMBL" id="KAJ5120598.1"/>
    </source>
</evidence>
<name>A0A9W9GHN3_9EURO</name>
<dbReference type="GO" id="GO:0005634">
    <property type="term" value="C:nucleus"/>
    <property type="evidence" value="ECO:0007669"/>
    <property type="project" value="UniProtKB-SubCell"/>
</dbReference>
<reference evidence="10" key="2">
    <citation type="journal article" date="2023" name="IMA Fungus">
        <title>Comparative genomic study of the Penicillium genus elucidates a diverse pangenome and 15 lateral gene transfer events.</title>
        <authorList>
            <person name="Petersen C."/>
            <person name="Sorensen T."/>
            <person name="Nielsen M.R."/>
            <person name="Sondergaard T.E."/>
            <person name="Sorensen J.L."/>
            <person name="Fitzpatrick D.A."/>
            <person name="Frisvad J.C."/>
            <person name="Nielsen K.L."/>
        </authorList>
    </citation>
    <scope>NUCLEOTIDE SEQUENCE</scope>
    <source>
        <strain evidence="10">IBT 22155</strain>
    </source>
</reference>
<dbReference type="EMBL" id="JAPQKL010000008">
    <property type="protein sequence ID" value="KAJ5120598.1"/>
    <property type="molecule type" value="Genomic_DNA"/>
</dbReference>
<sequence length="316" mass="35236">MSAYNVSALATPYATSGPPLDPRCATPRPSAVRNNTAQTGVYISPHTNMPTPRQTSVPRVSKAMKGKRVHACQRPGCSKVFTRAEHRRRHELSHDPKKKYPCTYEGCHKAFHRPDYLTQHLGRHASLVSKENKSDEHSDTSSHRLRLQQQQQQPQSPPLNPPPIPLQSNTTDVYPRAWESMDSSISYPESFRDQSQCSTSVSDYPSPYSYTNEICSSPVASDSFANPQYPTSGMPVETVTAVDEYLRSILKPEAFSSNQQQIDPAIWGSDIELDPALTNIEISNQLPLPLYSWAPTQLLQYGDPSANVDYKPHGTI</sequence>